<dbReference type="InterPro" id="IPR004805">
    <property type="entry name" value="DnaE2/DnaE/PolC"/>
</dbReference>
<dbReference type="SMART" id="SM00481">
    <property type="entry name" value="POLIIIAc"/>
    <property type="match status" value="1"/>
</dbReference>
<keyword evidence="3" id="KW-0548">Nucleotidyltransferase</keyword>
<organism evidence="9 10">
    <name type="scientific">Lentilactobacillus curieae</name>
    <dbReference type="NCBI Taxonomy" id="1138822"/>
    <lineage>
        <taxon>Bacteria</taxon>
        <taxon>Bacillati</taxon>
        <taxon>Bacillota</taxon>
        <taxon>Bacilli</taxon>
        <taxon>Lactobacillales</taxon>
        <taxon>Lactobacillaceae</taxon>
        <taxon>Lentilactobacillus</taxon>
    </lineage>
</organism>
<dbReference type="Pfam" id="PF14579">
    <property type="entry name" value="HHH_6"/>
    <property type="match status" value="1"/>
</dbReference>
<dbReference type="Proteomes" id="UP000030361">
    <property type="component" value="Chromosome"/>
</dbReference>
<evidence type="ECO:0000256" key="1">
    <source>
        <dbReference type="ARBA" id="ARBA00012417"/>
    </source>
</evidence>
<dbReference type="NCBIfam" id="TIGR00594">
    <property type="entry name" value="polc"/>
    <property type="match status" value="1"/>
</dbReference>
<feature type="domain" description="Polymerase/histidinol phosphatase N-terminal" evidence="8">
    <location>
        <begin position="4"/>
        <end position="71"/>
    </location>
</feature>
<gene>
    <name evidence="9" type="ORF">PL11_009330</name>
</gene>
<dbReference type="NCBIfam" id="NF004226">
    <property type="entry name" value="PRK05673.1"/>
    <property type="match status" value="1"/>
</dbReference>
<keyword evidence="2" id="KW-0808">Transferase</keyword>
<dbReference type="Gene3D" id="3.20.20.140">
    <property type="entry name" value="Metal-dependent hydrolases"/>
    <property type="match status" value="1"/>
</dbReference>
<proteinExistence type="predicted"/>
<dbReference type="GO" id="GO:0008408">
    <property type="term" value="F:3'-5' exonuclease activity"/>
    <property type="evidence" value="ECO:0007669"/>
    <property type="project" value="InterPro"/>
</dbReference>
<dbReference type="EC" id="2.7.7.7" evidence="1"/>
<dbReference type="Pfam" id="PF17657">
    <property type="entry name" value="DNA_pol3_finger"/>
    <property type="match status" value="1"/>
</dbReference>
<dbReference type="OrthoDB" id="9803237at2"/>
<evidence type="ECO:0000313" key="9">
    <source>
        <dbReference type="EMBL" id="AQW22108.1"/>
    </source>
</evidence>
<dbReference type="GO" id="GO:0006260">
    <property type="term" value="P:DNA replication"/>
    <property type="evidence" value="ECO:0007669"/>
    <property type="project" value="UniProtKB-KW"/>
</dbReference>
<dbReference type="RefSeq" id="WP_035167085.1">
    <property type="nucleotide sequence ID" value="NZ_CP018906.1"/>
</dbReference>
<evidence type="ECO:0000256" key="3">
    <source>
        <dbReference type="ARBA" id="ARBA00022695"/>
    </source>
</evidence>
<dbReference type="InterPro" id="IPR004013">
    <property type="entry name" value="PHP_dom"/>
</dbReference>
<evidence type="ECO:0000259" key="8">
    <source>
        <dbReference type="SMART" id="SM00481"/>
    </source>
</evidence>
<dbReference type="CDD" id="cd07431">
    <property type="entry name" value="PHP_PolIIIA"/>
    <property type="match status" value="1"/>
</dbReference>
<dbReference type="Gene3D" id="2.40.50.140">
    <property type="entry name" value="Nucleic acid-binding proteins"/>
    <property type="match status" value="1"/>
</dbReference>
<evidence type="ECO:0000256" key="7">
    <source>
        <dbReference type="ARBA" id="ARBA00049244"/>
    </source>
</evidence>
<evidence type="ECO:0000256" key="2">
    <source>
        <dbReference type="ARBA" id="ARBA00022679"/>
    </source>
</evidence>
<comment type="catalytic activity">
    <reaction evidence="7">
        <text>DNA(n) + a 2'-deoxyribonucleoside 5'-triphosphate = DNA(n+1) + diphosphate</text>
        <dbReference type="Rhea" id="RHEA:22508"/>
        <dbReference type="Rhea" id="RHEA-COMP:17339"/>
        <dbReference type="Rhea" id="RHEA-COMP:17340"/>
        <dbReference type="ChEBI" id="CHEBI:33019"/>
        <dbReference type="ChEBI" id="CHEBI:61560"/>
        <dbReference type="ChEBI" id="CHEBI:173112"/>
        <dbReference type="EC" id="2.7.7.7"/>
    </reaction>
</comment>
<dbReference type="InterPro" id="IPR040982">
    <property type="entry name" value="DNA_pol3_finger"/>
</dbReference>
<dbReference type="AlphaFoldDB" id="A0A1S6QKE4"/>
<evidence type="ECO:0000256" key="6">
    <source>
        <dbReference type="ARBA" id="ARBA00026073"/>
    </source>
</evidence>
<keyword evidence="4" id="KW-0235">DNA replication</keyword>
<dbReference type="Pfam" id="PF07733">
    <property type="entry name" value="DNA_pol3_alpha"/>
    <property type="match status" value="1"/>
</dbReference>
<dbReference type="CDD" id="cd04485">
    <property type="entry name" value="DnaE_OBF"/>
    <property type="match status" value="1"/>
</dbReference>
<dbReference type="InterPro" id="IPR003141">
    <property type="entry name" value="Pol/His_phosphatase_N"/>
</dbReference>
<name>A0A1S6QKE4_9LACO</name>
<dbReference type="PANTHER" id="PTHR32294">
    <property type="entry name" value="DNA POLYMERASE III SUBUNIT ALPHA"/>
    <property type="match status" value="1"/>
</dbReference>
<dbReference type="KEGG" id="lcu:PL11_009330"/>
<dbReference type="Gene3D" id="1.10.10.1600">
    <property type="entry name" value="Bacterial DNA polymerase III alpha subunit, thumb domain"/>
    <property type="match status" value="1"/>
</dbReference>
<dbReference type="InterPro" id="IPR029460">
    <property type="entry name" value="DNAPol_HHH"/>
</dbReference>
<evidence type="ECO:0000256" key="5">
    <source>
        <dbReference type="ARBA" id="ARBA00022932"/>
    </source>
</evidence>
<dbReference type="InterPro" id="IPR011708">
    <property type="entry name" value="DNA_pol3_alpha_NTPase_dom"/>
</dbReference>
<dbReference type="GO" id="GO:0003887">
    <property type="term" value="F:DNA-directed DNA polymerase activity"/>
    <property type="evidence" value="ECO:0007669"/>
    <property type="project" value="UniProtKB-KW"/>
</dbReference>
<dbReference type="Pfam" id="PF02811">
    <property type="entry name" value="PHP"/>
    <property type="match status" value="1"/>
</dbReference>
<protein>
    <recommendedName>
        <fullName evidence="1">DNA-directed DNA polymerase</fullName>
        <ecNumber evidence="1">2.7.7.7</ecNumber>
    </recommendedName>
</protein>
<dbReference type="Gene3D" id="1.10.150.870">
    <property type="match status" value="1"/>
</dbReference>
<keyword evidence="5" id="KW-0239">DNA-directed DNA polymerase</keyword>
<dbReference type="InterPro" id="IPR012340">
    <property type="entry name" value="NA-bd_OB-fold"/>
</dbReference>
<evidence type="ECO:0000256" key="4">
    <source>
        <dbReference type="ARBA" id="ARBA00022705"/>
    </source>
</evidence>
<reference evidence="9 10" key="1">
    <citation type="journal article" date="2015" name="Genome Announc.">
        <title>Genome Sequence of Lactobacillus curieae CCTCC M 2011381T, a Novel Producer of Gamma-aminobutyric Acid.</title>
        <authorList>
            <person name="Wang Y."/>
            <person name="Wang Y."/>
            <person name="Lang C."/>
            <person name="Wei D."/>
            <person name="Xu P."/>
            <person name="Xie J."/>
        </authorList>
    </citation>
    <scope>NUCLEOTIDE SEQUENCE [LARGE SCALE GENOMIC DNA]</scope>
    <source>
        <strain evidence="9 10">CCTCC M 2011381</strain>
    </source>
</reference>
<dbReference type="EMBL" id="CP018906">
    <property type="protein sequence ID" value="AQW22108.1"/>
    <property type="molecule type" value="Genomic_DNA"/>
</dbReference>
<dbReference type="InterPro" id="IPR041931">
    <property type="entry name" value="DNA_pol3_alpha_thumb_dom"/>
</dbReference>
<sequence>MSFVPLRVKTAFSLLKSPVRLTDLVTKAKDLGYQSLGISDLNVMYAVPAFYNLCVQNNIKPILGLTIELPGIIMSEQQYQISLVAMNNQGYQNLMAISSLVNTSQELTVKGLQGRLSGLTMIIPAKGEVSDLIVQGNSKQVSDLVATLDEVLPDDNQLKFGVDFHQSAVVVDMLSKTAADNGIKLVADVPVEYLNSEDLFLNKVLNAIDSGVKLENVFDASKKRGDYFLRKANDVEQEFINQNLQGSIQELERIVANTDVTLTTQTPKLPQFENDKEVSSQEYLQQLCVQGLSERVKVDGIKQTDEYKQRLKHELSVIHSMGFDDYFLIVEDVIHFAHQAGIITGPGRGSAAGSLVAYVLKITDVDPIKYNLLFERFLNPERKQMPDIDLDIPDTRRDEVIQYVGDKYGHDRVGQIITFGTLAAKQAIRDVGRTFGLTTTQQNQWSKAIPNALHISLTEAKEHSQRLRNLISDSTINAELFRVASALEGLPRHYSTHAAGVVLSDDPLVNHVPLQDGNEGLVMSQYPKEFVETSGLLKMDFLGLRNLSILADILTEVNKSTGKQINPSLIPLNDPETIKLFDVADTTGIFQFESSGIRNVLKKIEPTGFDDVALVNALYRPGPMENIDEVVKRKHSSKPIEYVDDSLKSILSPTYGVIVYQEQVMLVANQLAGFSLGQADMLRRAMSKKKFAVMEGMKVTFIDGAKQRGYSEQVATQTFEYIEKFANYGFNKSHAYAYSKMAMELAFLKVHYPGEFHVALLRSVHSNPVKVKQYVADAKKRKISVIAPSINESSVSFTFTNQQIRFGLGSIKGIRSDFVRAIIDERNENGKYKSFQNFLSRIDERFRKPDAIEALIYSGCFDEFANNRAELIAAAPEFINSINLSGNSMSLFKALEPKMPHLDDLPLVTKLAKEDELLGAYISGHPTERFKKLAEQMAITSIADLVPDMKNVNILLYVSKVKVIRTKTGKQMAFVDGNDDVGDLSVTVFPNLFNKVQSWLKKDIVLLINGNVEAKDSLELIANEMVPASNVLSKYKRQQPKVWYLRLPEGTDKRKLFVLIRELAKGDGDAHPVVVYEPATKKTTKLENRYWLPDGKPTYDQLITILGQDNVVYK</sequence>
<evidence type="ECO:0000313" key="10">
    <source>
        <dbReference type="Proteomes" id="UP000030361"/>
    </source>
</evidence>
<dbReference type="PANTHER" id="PTHR32294:SF0">
    <property type="entry name" value="DNA POLYMERASE III SUBUNIT ALPHA"/>
    <property type="match status" value="1"/>
</dbReference>
<comment type="subunit">
    <text evidence="6">DNA polymerase III contains a core (composed of alpha, epsilon and theta chains) that associates with a tau subunit. This core dimerizes to form the POLIII' complex. PolIII' associates with the gamma complex (composed of gamma, delta, delta', psi and chi chains) and with the beta chain to form the complete DNA polymerase III complex.</text>
</comment>
<dbReference type="eggNOG" id="COG0587">
    <property type="taxonomic scope" value="Bacteria"/>
</dbReference>
<keyword evidence="10" id="KW-1185">Reference proteome</keyword>
<accession>A0A1S6QKE4</accession>